<name>A0A2P2NER7_RHIMU</name>
<organism evidence="1">
    <name type="scientific">Rhizophora mucronata</name>
    <name type="common">Asiatic mangrove</name>
    <dbReference type="NCBI Taxonomy" id="61149"/>
    <lineage>
        <taxon>Eukaryota</taxon>
        <taxon>Viridiplantae</taxon>
        <taxon>Streptophyta</taxon>
        <taxon>Embryophyta</taxon>
        <taxon>Tracheophyta</taxon>
        <taxon>Spermatophyta</taxon>
        <taxon>Magnoliopsida</taxon>
        <taxon>eudicotyledons</taxon>
        <taxon>Gunneridae</taxon>
        <taxon>Pentapetalae</taxon>
        <taxon>rosids</taxon>
        <taxon>fabids</taxon>
        <taxon>Malpighiales</taxon>
        <taxon>Rhizophoraceae</taxon>
        <taxon>Rhizophora</taxon>
    </lineage>
</organism>
<dbReference type="AlphaFoldDB" id="A0A2P2NER7"/>
<dbReference type="EMBL" id="GGEC01060484">
    <property type="protein sequence ID" value="MBX40968.1"/>
    <property type="molecule type" value="Transcribed_RNA"/>
</dbReference>
<protein>
    <submittedName>
        <fullName evidence="1">Uncharacterized protein</fullName>
    </submittedName>
</protein>
<accession>A0A2P2NER7</accession>
<evidence type="ECO:0000313" key="1">
    <source>
        <dbReference type="EMBL" id="MBX40968.1"/>
    </source>
</evidence>
<sequence length="24" mass="2944">MKPLMPICRKCNYNQKVSPLRIFY</sequence>
<proteinExistence type="predicted"/>
<reference evidence="1" key="1">
    <citation type="submission" date="2018-02" db="EMBL/GenBank/DDBJ databases">
        <title>Rhizophora mucronata_Transcriptome.</title>
        <authorList>
            <person name="Meera S.P."/>
            <person name="Sreeshan A."/>
            <person name="Augustine A."/>
        </authorList>
    </citation>
    <scope>NUCLEOTIDE SEQUENCE</scope>
    <source>
        <tissue evidence="1">Leaf</tissue>
    </source>
</reference>